<evidence type="ECO:0000313" key="5">
    <source>
        <dbReference type="RefSeq" id="XP_023161118.1"/>
    </source>
</evidence>
<dbReference type="OMA" id="QEMMVKQ"/>
<protein>
    <submittedName>
        <fullName evidence="5">Uncharacterized protein LOC111592903</fullName>
    </submittedName>
</protein>
<dbReference type="GO" id="GO:0005634">
    <property type="term" value="C:nucleus"/>
    <property type="evidence" value="ECO:0007669"/>
    <property type="project" value="TreeGrafter"/>
</dbReference>
<dbReference type="GO" id="GO:0005737">
    <property type="term" value="C:cytoplasm"/>
    <property type="evidence" value="ECO:0007669"/>
    <property type="project" value="TreeGrafter"/>
</dbReference>
<evidence type="ECO:0000256" key="1">
    <source>
        <dbReference type="ARBA" id="ARBA00022884"/>
    </source>
</evidence>
<sequence length="318" mass="35782">MDNKSAVSALQEYCAQAKTGNPVYEYLDGEDGGYICKAVLLDIEAYGNGRSKRDAKHLAASNIMRKLCKVPGLSHLGVDVNDNCQDNLNMTSVVDELTNINRDMLKELRDYCVRHDMPLPIIEIVQQSGSPNAPEFVACCSVASIKRYGKSDKKKDARQRAAIEMLCVISNDSNNANPDNQVACTKAKNVNDLDSSIEDVETERRRKFKTYRELTDAGCEDTQSVKLCDRHNYFKSYYPHLKQAAFEAMNNDSYLSGKDKLLAVLEALKLTPRITTLESSSFEPLLMLELNCEYDCIFVGLESKIYGEIVEYFRDMLV</sequence>
<dbReference type="FunFam" id="3.30.160.20:FF:000106">
    <property type="entry name" value="R2D2"/>
    <property type="match status" value="1"/>
</dbReference>
<dbReference type="PROSITE" id="PS50137">
    <property type="entry name" value="DS_RBD"/>
    <property type="match status" value="2"/>
</dbReference>
<evidence type="ECO:0000259" key="3">
    <source>
        <dbReference type="PROSITE" id="PS50137"/>
    </source>
</evidence>
<dbReference type="GO" id="GO:0070578">
    <property type="term" value="C:RISC-loading complex"/>
    <property type="evidence" value="ECO:0007669"/>
    <property type="project" value="TreeGrafter"/>
</dbReference>
<dbReference type="RefSeq" id="XP_023161118.1">
    <property type="nucleotide sequence ID" value="XM_023305350.2"/>
</dbReference>
<dbReference type="GO" id="GO:0003725">
    <property type="term" value="F:double-stranded RNA binding"/>
    <property type="evidence" value="ECO:0007669"/>
    <property type="project" value="TreeGrafter"/>
</dbReference>
<dbReference type="KEGG" id="dhe:111592903"/>
<dbReference type="SUPFAM" id="SSF54768">
    <property type="entry name" value="dsRNA-binding domain-like"/>
    <property type="match status" value="2"/>
</dbReference>
<dbReference type="CDD" id="cd00048">
    <property type="entry name" value="DSRM_SF"/>
    <property type="match status" value="1"/>
</dbReference>
<name>A0A6J1LD59_DROHY</name>
<keyword evidence="1 2" id="KW-0694">RNA-binding</keyword>
<dbReference type="GeneID" id="111592903"/>
<dbReference type="InterPro" id="IPR051247">
    <property type="entry name" value="RLC_Component"/>
</dbReference>
<dbReference type="GO" id="GO:0035197">
    <property type="term" value="F:siRNA binding"/>
    <property type="evidence" value="ECO:0007669"/>
    <property type="project" value="TreeGrafter"/>
</dbReference>
<dbReference type="PANTHER" id="PTHR46205">
    <property type="entry name" value="LOQUACIOUS, ISOFORM B"/>
    <property type="match status" value="1"/>
</dbReference>
<dbReference type="Pfam" id="PF00035">
    <property type="entry name" value="dsrm"/>
    <property type="match status" value="2"/>
</dbReference>
<evidence type="ECO:0000313" key="4">
    <source>
        <dbReference type="Proteomes" id="UP000504633"/>
    </source>
</evidence>
<dbReference type="SMART" id="SM00358">
    <property type="entry name" value="DSRM"/>
    <property type="match status" value="2"/>
</dbReference>
<proteinExistence type="predicted"/>
<dbReference type="GO" id="GO:0030422">
    <property type="term" value="P:siRNA processing"/>
    <property type="evidence" value="ECO:0007669"/>
    <property type="project" value="TreeGrafter"/>
</dbReference>
<dbReference type="GO" id="GO:0070920">
    <property type="term" value="P:regulation of regulatory ncRNA processing"/>
    <property type="evidence" value="ECO:0007669"/>
    <property type="project" value="TreeGrafter"/>
</dbReference>
<dbReference type="OrthoDB" id="5961559at2759"/>
<dbReference type="Gene3D" id="3.30.160.20">
    <property type="match status" value="2"/>
</dbReference>
<dbReference type="InterPro" id="IPR014720">
    <property type="entry name" value="dsRBD_dom"/>
</dbReference>
<feature type="domain" description="DRBM" evidence="3">
    <location>
        <begin position="103"/>
        <end position="171"/>
    </location>
</feature>
<reference evidence="5" key="1">
    <citation type="submission" date="2025-08" db="UniProtKB">
        <authorList>
            <consortium name="RefSeq"/>
        </authorList>
    </citation>
    <scope>IDENTIFICATION</scope>
    <source>
        <strain evidence="5">15085-1641.00</strain>
        <tissue evidence="5">Whole body</tissue>
    </source>
</reference>
<dbReference type="AlphaFoldDB" id="A0A6J1LD59"/>
<feature type="domain" description="DRBM" evidence="3">
    <location>
        <begin position="5"/>
        <end position="69"/>
    </location>
</feature>
<organism evidence="4 5">
    <name type="scientific">Drosophila hydei</name>
    <name type="common">Fruit fly</name>
    <dbReference type="NCBI Taxonomy" id="7224"/>
    <lineage>
        <taxon>Eukaryota</taxon>
        <taxon>Metazoa</taxon>
        <taxon>Ecdysozoa</taxon>
        <taxon>Arthropoda</taxon>
        <taxon>Hexapoda</taxon>
        <taxon>Insecta</taxon>
        <taxon>Pterygota</taxon>
        <taxon>Neoptera</taxon>
        <taxon>Endopterygota</taxon>
        <taxon>Diptera</taxon>
        <taxon>Brachycera</taxon>
        <taxon>Muscomorpha</taxon>
        <taxon>Ephydroidea</taxon>
        <taxon>Drosophilidae</taxon>
        <taxon>Drosophila</taxon>
    </lineage>
</organism>
<keyword evidence="4" id="KW-1185">Reference proteome</keyword>
<evidence type="ECO:0000256" key="2">
    <source>
        <dbReference type="PROSITE-ProRule" id="PRU00266"/>
    </source>
</evidence>
<accession>A0A6J1LD59</accession>
<dbReference type="GO" id="GO:0016442">
    <property type="term" value="C:RISC complex"/>
    <property type="evidence" value="ECO:0007669"/>
    <property type="project" value="TreeGrafter"/>
</dbReference>
<gene>
    <name evidence="5" type="primary">LOC111592903</name>
</gene>
<dbReference type="Proteomes" id="UP000504633">
    <property type="component" value="Unplaced"/>
</dbReference>
<dbReference type="PANTHER" id="PTHR46205:SF4">
    <property type="entry name" value="LD06392P"/>
    <property type="match status" value="1"/>
</dbReference>